<dbReference type="SUPFAM" id="SSF53474">
    <property type="entry name" value="alpha/beta-Hydrolases"/>
    <property type="match status" value="1"/>
</dbReference>
<dbReference type="InterPro" id="IPR029058">
    <property type="entry name" value="AB_hydrolase_fold"/>
</dbReference>
<evidence type="ECO:0000256" key="1">
    <source>
        <dbReference type="SAM" id="MobiDB-lite"/>
    </source>
</evidence>
<dbReference type="Proteomes" id="UP001589700">
    <property type="component" value="Unassembled WGS sequence"/>
</dbReference>
<feature type="region of interest" description="Disordered" evidence="1">
    <location>
        <begin position="258"/>
        <end position="315"/>
    </location>
</feature>
<accession>A0ABV5JS35</accession>
<organism evidence="2 3">
    <name type="scientific">Dietzia aerolata</name>
    <dbReference type="NCBI Taxonomy" id="595984"/>
    <lineage>
        <taxon>Bacteria</taxon>
        <taxon>Bacillati</taxon>
        <taxon>Actinomycetota</taxon>
        <taxon>Actinomycetes</taxon>
        <taxon>Mycobacteriales</taxon>
        <taxon>Dietziaceae</taxon>
        <taxon>Dietzia</taxon>
    </lineage>
</organism>
<evidence type="ECO:0000313" key="2">
    <source>
        <dbReference type="EMBL" id="MFB9260535.1"/>
    </source>
</evidence>
<proteinExistence type="predicted"/>
<sequence length="315" mass="33470">MRILIADRDGGYRARARSQCSTEFVQDLKLRVGARDTVRVQWPHPGEGGHARPHSWESAAAAGVADLARLVRLHPSDDIVLIGVGCGTRVIHDWIDANPDLLDRVAAVGLIGDPFRPRGQTLPGVPDPGGQGVYGSWESPIPERTFWLSVPGDPLSGVDGDSPLRPAVHDSDLAPDQAYDELLVDLSESRTGLAARLGVAHRPTQWSLGLPGRVDRAREVLRRQASGHYIEAYETGEQSQPSPLGQLIMAIAEHTAESNSCPAVDHPGERLVGSLGDRSARHPAGHPAGGPVGHEAGRPGGHPARHAHALEPGAA</sequence>
<gene>
    <name evidence="2" type="ORF">ACFFVD_12040</name>
</gene>
<protein>
    <recommendedName>
        <fullName evidence="4">Alpha/beta hydrolase</fullName>
    </recommendedName>
</protein>
<dbReference type="Gene3D" id="3.40.50.1820">
    <property type="entry name" value="alpha/beta hydrolase"/>
    <property type="match status" value="1"/>
</dbReference>
<reference evidence="2 3" key="1">
    <citation type="submission" date="2024-09" db="EMBL/GenBank/DDBJ databases">
        <authorList>
            <person name="Sun Q."/>
            <person name="Mori K."/>
        </authorList>
    </citation>
    <scope>NUCLEOTIDE SEQUENCE [LARGE SCALE GENOMIC DNA]</scope>
    <source>
        <strain evidence="2 3">CCM 7659</strain>
    </source>
</reference>
<keyword evidence="3" id="KW-1185">Reference proteome</keyword>
<evidence type="ECO:0000313" key="3">
    <source>
        <dbReference type="Proteomes" id="UP001589700"/>
    </source>
</evidence>
<name>A0ABV5JS35_9ACTN</name>
<dbReference type="EMBL" id="JBHMDY010000006">
    <property type="protein sequence ID" value="MFB9260535.1"/>
    <property type="molecule type" value="Genomic_DNA"/>
</dbReference>
<dbReference type="RefSeq" id="WP_182631090.1">
    <property type="nucleotide sequence ID" value="NZ_JAALDM010000028.1"/>
</dbReference>
<comment type="caution">
    <text evidence="2">The sequence shown here is derived from an EMBL/GenBank/DDBJ whole genome shotgun (WGS) entry which is preliminary data.</text>
</comment>
<evidence type="ECO:0008006" key="4">
    <source>
        <dbReference type="Google" id="ProtNLM"/>
    </source>
</evidence>